<evidence type="ECO:0000259" key="3">
    <source>
        <dbReference type="SMART" id="SM00460"/>
    </source>
</evidence>
<evidence type="ECO:0000313" key="5">
    <source>
        <dbReference type="Proteomes" id="UP000018680"/>
    </source>
</evidence>
<dbReference type="EMBL" id="CP006939">
    <property type="protein sequence ID" value="AHC14135.1"/>
    <property type="molecule type" value="Genomic_DNA"/>
</dbReference>
<name>V5WES9_9SPIO</name>
<dbReference type="SMART" id="SM00460">
    <property type="entry name" value="TGc"/>
    <property type="match status" value="1"/>
</dbReference>
<keyword evidence="4" id="KW-0645">Protease</keyword>
<dbReference type="Pfam" id="PF01841">
    <property type="entry name" value="Transglut_core"/>
    <property type="match status" value="1"/>
</dbReference>
<dbReference type="HOGENOM" id="CLU_365967_0_0_12"/>
<dbReference type="RefSeq" id="WP_024267066.1">
    <property type="nucleotide sequence ID" value="NC_023035.1"/>
</dbReference>
<reference evidence="4 5" key="1">
    <citation type="journal article" date="2015" name="Stand. Genomic Sci.">
        <title>Complete genome sequence and description of Salinispira pacifica gen. nov., sp. nov., a novel spirochaete isolated form a hypersaline microbial mat.</title>
        <authorList>
            <person name="Ben Hania W."/>
            <person name="Joseph M."/>
            <person name="Schumann P."/>
            <person name="Bunk B."/>
            <person name="Fiebig A."/>
            <person name="Sproer C."/>
            <person name="Klenk H.P."/>
            <person name="Fardeau M.L."/>
            <person name="Spring S."/>
        </authorList>
    </citation>
    <scope>NUCLEOTIDE SEQUENCE [LARGE SCALE GENOMIC DNA]</scope>
    <source>
        <strain evidence="4 5">L21-RPul-D2</strain>
    </source>
</reference>
<feature type="region of interest" description="Disordered" evidence="1">
    <location>
        <begin position="399"/>
        <end position="436"/>
    </location>
</feature>
<keyword evidence="5" id="KW-1185">Reference proteome</keyword>
<dbReference type="GO" id="GO:0006508">
    <property type="term" value="P:proteolysis"/>
    <property type="evidence" value="ECO:0007669"/>
    <property type="project" value="UniProtKB-KW"/>
</dbReference>
<feature type="domain" description="Transglutaminase-like" evidence="3">
    <location>
        <begin position="500"/>
        <end position="570"/>
    </location>
</feature>
<dbReference type="Proteomes" id="UP000018680">
    <property type="component" value="Chromosome"/>
</dbReference>
<dbReference type="PANTHER" id="PTHR42736:SF1">
    <property type="entry name" value="PROTEIN-GLUTAMINE GAMMA-GLUTAMYLTRANSFERASE"/>
    <property type="match status" value="1"/>
</dbReference>
<evidence type="ECO:0000313" key="4">
    <source>
        <dbReference type="EMBL" id="AHC14135.1"/>
    </source>
</evidence>
<dbReference type="InterPro" id="IPR002931">
    <property type="entry name" value="Transglutaminase-like"/>
</dbReference>
<feature type="transmembrane region" description="Helical" evidence="2">
    <location>
        <begin position="208"/>
        <end position="229"/>
    </location>
</feature>
<dbReference type="OrthoDB" id="9804872at2"/>
<proteinExistence type="predicted"/>
<dbReference type="STRING" id="1307761.L21SP2_0710"/>
<organism evidence="4 5">
    <name type="scientific">Salinispira pacifica</name>
    <dbReference type="NCBI Taxonomy" id="1307761"/>
    <lineage>
        <taxon>Bacteria</taxon>
        <taxon>Pseudomonadati</taxon>
        <taxon>Spirochaetota</taxon>
        <taxon>Spirochaetia</taxon>
        <taxon>Spirochaetales</taxon>
        <taxon>Spirochaetaceae</taxon>
        <taxon>Salinispira</taxon>
    </lineage>
</organism>
<accession>V5WES9</accession>
<feature type="transmembrane region" description="Helical" evidence="2">
    <location>
        <begin position="178"/>
        <end position="196"/>
    </location>
</feature>
<evidence type="ECO:0000256" key="2">
    <source>
        <dbReference type="SAM" id="Phobius"/>
    </source>
</evidence>
<dbReference type="PANTHER" id="PTHR42736">
    <property type="entry name" value="PROTEIN-GLUTAMINE GAMMA-GLUTAMYLTRANSFERASE"/>
    <property type="match status" value="1"/>
</dbReference>
<sequence length="762" mass="83189">MALIPALITAVRNSTVIRRRIRKTALLLLALTTTLLPPLLFAVLFNAEGNLLYVWAHGFLSVLLAAPPGFFFASASSSPSAGNGYGRYVAGGLFFLLQAALVILVITIVSITSSSSYAAWFSFVSREGASSTISYYFVLKLLLFSSFTGSAIIRSNILIPLLLLSFMLLMLFSVMYAVPWLAAAAVASLVLAIFLMDIRSRGNYDRRGLLSILQYVVLCLLVASLVWAVSSRNPDPPSPSVLPDRLTGTVFRLWTDFPLAVDIPGFGGNYGTGGIDGSAALSSSPVFLLKHPGRRGDVLHLRSQVFDLYQDSSWRISGRFIQSSDNGMLGRSDIAGHPSPGDIEITTLAEYYSSIPHLLETARIIDGGEAAELSYASTAAGFLFARPFTRGRRFLLINEGSPSQGNAGRPDAALDASRTDPPGDPRADPPGEPPDARDLSYYLQLSNYISQEVRDLGAELKGDSPAESIRSVRDYLKENFDYTLSYPRVAGRTDVVSHFLGTADAGYCTQFASSMTILLRIMGIPSRYVTGFYTRLSRDGEETIVRGLNAHAWSEAWIDGRGWVVVEATPPMMSEASQNDPSRYNPYADRLTGRQLEGVFGRPEDPPEPRVLPGSGMEEKQGISIQKLLLSAGAVLAVMLGSILGILALAAFGFLLLPVKWKITLKLQMILRLTSLRIADARAFSEDGQAHSQDGSHVKGWLYTLRLLENNSRIDAGEHQMLRPLLLRFCYSARQPARSELQALNAASGRIIPRLIFDTRIR</sequence>
<protein>
    <submittedName>
        <fullName evidence="4">Putative cysteine protease</fullName>
    </submittedName>
</protein>
<dbReference type="KEGG" id="slr:L21SP2_0710"/>
<dbReference type="GO" id="GO:0008233">
    <property type="term" value="F:peptidase activity"/>
    <property type="evidence" value="ECO:0007669"/>
    <property type="project" value="UniProtKB-KW"/>
</dbReference>
<keyword evidence="2" id="KW-0812">Transmembrane</keyword>
<keyword evidence="2" id="KW-1133">Transmembrane helix</keyword>
<keyword evidence="2" id="KW-0472">Membrane</keyword>
<gene>
    <name evidence="4" type="ORF">L21SP2_0710</name>
</gene>
<dbReference type="AlphaFoldDB" id="V5WES9"/>
<feature type="transmembrane region" description="Helical" evidence="2">
    <location>
        <begin position="85"/>
        <end position="111"/>
    </location>
</feature>
<dbReference type="SUPFAM" id="SSF54001">
    <property type="entry name" value="Cysteine proteinases"/>
    <property type="match status" value="1"/>
</dbReference>
<dbReference type="InterPro" id="IPR052901">
    <property type="entry name" value="Bact_TGase-like"/>
</dbReference>
<feature type="compositionally biased region" description="Basic and acidic residues" evidence="1">
    <location>
        <begin position="417"/>
        <end position="436"/>
    </location>
</feature>
<dbReference type="InterPro" id="IPR038765">
    <property type="entry name" value="Papain-like_cys_pep_sf"/>
</dbReference>
<dbReference type="eggNOG" id="COG1305">
    <property type="taxonomic scope" value="Bacteria"/>
</dbReference>
<evidence type="ECO:0000256" key="1">
    <source>
        <dbReference type="SAM" id="MobiDB-lite"/>
    </source>
</evidence>
<feature type="transmembrane region" description="Helical" evidence="2">
    <location>
        <begin position="52"/>
        <end position="73"/>
    </location>
</feature>
<feature type="transmembrane region" description="Helical" evidence="2">
    <location>
        <begin position="628"/>
        <end position="657"/>
    </location>
</feature>
<dbReference type="Gene3D" id="3.10.620.30">
    <property type="match status" value="1"/>
</dbReference>
<keyword evidence="4" id="KW-0378">Hydrolase</keyword>
<feature type="transmembrane region" description="Helical" evidence="2">
    <location>
        <begin position="151"/>
        <end position="172"/>
    </location>
</feature>